<dbReference type="SUPFAM" id="SSF55874">
    <property type="entry name" value="ATPase domain of HSP90 chaperone/DNA topoisomerase II/histidine kinase"/>
    <property type="match status" value="2"/>
</dbReference>
<name>A0A8B7XFF2_ACAPL</name>
<feature type="domain" description="Sacsin/Nov" evidence="2">
    <location>
        <begin position="1401"/>
        <end position="1648"/>
    </location>
</feature>
<evidence type="ECO:0000259" key="2">
    <source>
        <dbReference type="Pfam" id="PF25794"/>
    </source>
</evidence>
<evidence type="ECO:0000313" key="4">
    <source>
        <dbReference type="RefSeq" id="XP_022079489.1"/>
    </source>
</evidence>
<dbReference type="Pfam" id="PF25794">
    <property type="entry name" value="SACS"/>
    <property type="match status" value="2"/>
</dbReference>
<evidence type="ECO:0000313" key="3">
    <source>
        <dbReference type="Proteomes" id="UP000694845"/>
    </source>
</evidence>
<dbReference type="OMA" id="MFHFTEL"/>
<dbReference type="RefSeq" id="XP_022079489.1">
    <property type="nucleotide sequence ID" value="XM_022223797.1"/>
</dbReference>
<accession>A0A8B7XFF2</accession>
<dbReference type="OrthoDB" id="1262810at2759"/>
<feature type="compositionally biased region" description="Basic and acidic residues" evidence="1">
    <location>
        <begin position="27"/>
        <end position="37"/>
    </location>
</feature>
<dbReference type="PANTHER" id="PTHR46919:SF2">
    <property type="entry name" value="SACSIN"/>
    <property type="match status" value="1"/>
</dbReference>
<dbReference type="Gene3D" id="3.30.565.10">
    <property type="entry name" value="Histidine kinase-like ATPase, C-terminal domain"/>
    <property type="match status" value="2"/>
</dbReference>
<proteinExistence type="predicted"/>
<sequence>MPQSKRKAPLDSHGSKPKMRRVTQHHASKEQADRVYSQEDQEYEDDDFGQTLPPLHIYIKRVLDKYPEGGQILKELVQNADDAEAKTVVFLYDKSQHPDRQLWSDTLRDFQGPALYAYNDATFRKEDWKNIQHPEQSGKLEDLTKVGRFGLGFISVYHLTDMPSVVSGNQIGFLDPLEKHFTHDPHTNTRYKGRRGKKWRMSADLLAKFPDQFLPYLIDLFHFSKRDFRDGKLDGTIFRFPLRTSPSLISKSVFGDQDRVKELLVSFQADAEVSLLFLKHVESISVYERDHYHDRPKLTYRVQISQKDRQQVQSSRATFLGQILSKHNIQTESFVRIEKQVGKQTVENTSAYITVNILKNRSTSRRMQELIRDEDLKLLPWMGMSFQISAAGLAAEQQTGRVFCFLPLPESETTGLPVHIHGYFGLGDNRRSIKWPDRESQHDNKALWNKLLLEEVFPELYAKVVLAAVRRSKDCENPIKPLDVYRGWPSIGRVNGAWLAGVKKFLQLMANEDVFYSDYNGGSWMKPSDKIYVDPEESALISKVLKFKGCPVAQPPKHILESLDWAGVCYKKVTPAIVRNMIRGDSLQFLLRDEKMQLLKYVSSEDISDLYDLSLLPLQTGEFISFRHDAKKVYIATSENPSSLIPNGGSRFAASDLPSGLMKSSVEKCTQLKYLSVYDVAPLLRETLPITWREGSDTTLPWTPGKNQQPKEEWLMELWKWMAKTFIESDLELFKGIPLIPISNNQLARLQEGTLICREQRGSSYGDLSIRLSDNICSFLESVGAVVLKQNIPTYISRHPEVCRFVSSPTATGVITVLNKLSRKIYFSRCIARLASSTKDELRTLFAQLHQLTTQQRNFLRELPIFLTSNGQYISVSMCGTAVPKDYFGLPLKKLRCQCLLLSSGKSDSLLSRLGVHIESPYELLQNNVLPAVQDKFYNDSNSLRIMTWVLERPEFDSLVTDLKFVPSLECKVKPKELFEPSRNLVAMFRGMSVFPTGRYSEGRLLNNLKRVGLKKEACITLDDILGCAMDVSQTQARGKVDIKRGSALLEHIERYPHVLQGTVTRNGICKALHEFLEDMFWVPCEALPPVNYPASAGWKGNSYKLCTPRQVGLIETALLQGSVLPLVKSEGAGEELLSVFGWSKKLDPSNYQHLQRVILHLKHASTTYRIVRGDAFVVSPMVSEIYSFLSKSESAQLRYLFDNYLKAQPWVWHGSGFTTPDKIALSHGTLGVTFTPYLRVVPEDFLKFRKFFTTMGVKETFQESVLSEVLEIVQQKYQATSVSSEQEYKTDLNLVCNILRHIVSQDKIHVDRSKILVPCRESGKRGRHLHMVHSSECLYVDEERLAKHVFAEGFQDLDKPIIHELVPNWIAHKLELQPLSHVIAPVEAVEYGYEVSGPHETTVNAIKRNLEMYKEGPGILNELIQNADDAGATEVKFLLDWRRNERTAHDLLSEGMKTCHGPALWAYNNARFSKDDITNICNIAAQSKKHQLEKVGRFGLGFTSVYHLTDVPSVVSGPYVLICDPRTTHLGSRVQPSQPGIKLDLRKELHKQTLRTYPNQFHPYDGIFGCNLLDRANFAHTLIRLPLRTDVEIDVQLQNQISDSVFDSKKSLKPLLDSLEKSASTLLLFTQNVVHVSVHELQSENVNDMKTLMSITVSAIHQLPRSISSAGDFAKQRGILKATAAYMKDRDFSLPVPETTMIVKVTLETGVCGKGAKKKPKKTTCHFIVSSCMTSGKSQQLARTKNGIKAGVLPCGGVAAKLVSGKKGLTPETTHGKAFSYLPLDVSTGLGFHVNGNFLLQPNRRQLWSKPSSDTGEFESRWNIGFMESVLLEAFFNLLKDLQALQKQSIVDARNFQCLWPRRSESESDFYPLADAFYKSLGGSSDVAPAVVFNQSKWMSCHQCIFTEWSLHDPDDLKSSIKALLNKHEYPKRCVELETDVVMSIKLAGASRCFDGNTFSIERFLSEVFFPMLKKHSDGIESDHRDRIVAHVLDQRLGERKVRDYDKLLRTTDCIPTSPNGEFLASPKELVNPTTQVGSLYDESEFRFPHGKVYRQQERLLSLSQLGMASHDLSWEDICERAETLTKRANVDHRCKTLLKLIDEKLRRCEEPTADQKRRIREAAFLPVMKKPLRYPIGWFQCGDEHASAERLFAAEHKYLLGSVQRLLERIDWGQRL</sequence>
<feature type="compositionally biased region" description="Acidic residues" evidence="1">
    <location>
        <begin position="39"/>
        <end position="48"/>
    </location>
</feature>
<dbReference type="Proteomes" id="UP000694845">
    <property type="component" value="Unplaced"/>
</dbReference>
<evidence type="ECO:0000256" key="1">
    <source>
        <dbReference type="SAM" id="MobiDB-lite"/>
    </source>
</evidence>
<reference evidence="4" key="1">
    <citation type="submission" date="2025-08" db="UniProtKB">
        <authorList>
            <consortium name="RefSeq"/>
        </authorList>
    </citation>
    <scope>IDENTIFICATION</scope>
</reference>
<gene>
    <name evidence="4" type="primary">LOC110973183</name>
</gene>
<keyword evidence="3" id="KW-1185">Reference proteome</keyword>
<dbReference type="InterPro" id="IPR058210">
    <property type="entry name" value="SACS/Nov_dom"/>
</dbReference>
<dbReference type="PANTHER" id="PTHR46919">
    <property type="entry name" value="ZINC FINGER, C3HC4 TYPE (RING FINGER) FAMILY PROTEIN"/>
    <property type="match status" value="1"/>
</dbReference>
<dbReference type="KEGG" id="aplc:110973183"/>
<dbReference type="NCBIfam" id="NF047352">
    <property type="entry name" value="P_loop_sacsin"/>
    <property type="match status" value="2"/>
</dbReference>
<protein>
    <submittedName>
        <fullName evidence="4">Sacsin-like isoform X1</fullName>
    </submittedName>
</protein>
<feature type="compositionally biased region" description="Basic residues" evidence="1">
    <location>
        <begin position="15"/>
        <end position="26"/>
    </location>
</feature>
<organism evidence="3 4">
    <name type="scientific">Acanthaster planci</name>
    <name type="common">Crown-of-thorns starfish</name>
    <dbReference type="NCBI Taxonomy" id="133434"/>
    <lineage>
        <taxon>Eukaryota</taxon>
        <taxon>Metazoa</taxon>
        <taxon>Echinodermata</taxon>
        <taxon>Eleutherozoa</taxon>
        <taxon>Asterozoa</taxon>
        <taxon>Asteroidea</taxon>
        <taxon>Valvatacea</taxon>
        <taxon>Valvatida</taxon>
        <taxon>Acanthasteridae</taxon>
        <taxon>Acanthaster</taxon>
    </lineage>
</organism>
<feature type="domain" description="Sacsin/Nov" evidence="2">
    <location>
        <begin position="54"/>
        <end position="300"/>
    </location>
</feature>
<dbReference type="InterPro" id="IPR036890">
    <property type="entry name" value="HATPase_C_sf"/>
</dbReference>
<dbReference type="GeneID" id="110973183"/>
<feature type="region of interest" description="Disordered" evidence="1">
    <location>
        <begin position="1"/>
        <end position="48"/>
    </location>
</feature>